<accession>A0AC60QKU7</accession>
<feature type="non-terminal residue" evidence="1">
    <location>
        <position position="194"/>
    </location>
</feature>
<proteinExistence type="predicted"/>
<reference evidence="1 2" key="1">
    <citation type="journal article" date="2020" name="Cell">
        <title>Large-Scale Comparative Analyses of Tick Genomes Elucidate Their Genetic Diversity and Vector Capacities.</title>
        <authorList>
            <consortium name="Tick Genome and Microbiome Consortium (TIGMIC)"/>
            <person name="Jia N."/>
            <person name="Wang J."/>
            <person name="Shi W."/>
            <person name="Du L."/>
            <person name="Sun Y."/>
            <person name="Zhan W."/>
            <person name="Jiang J.F."/>
            <person name="Wang Q."/>
            <person name="Zhang B."/>
            <person name="Ji P."/>
            <person name="Bell-Sakyi L."/>
            <person name="Cui X.M."/>
            <person name="Yuan T.T."/>
            <person name="Jiang B.G."/>
            <person name="Yang W.F."/>
            <person name="Lam T.T."/>
            <person name="Chang Q.C."/>
            <person name="Ding S.J."/>
            <person name="Wang X.J."/>
            <person name="Zhu J.G."/>
            <person name="Ruan X.D."/>
            <person name="Zhao L."/>
            <person name="Wei J.T."/>
            <person name="Ye R.Z."/>
            <person name="Que T.C."/>
            <person name="Du C.H."/>
            <person name="Zhou Y.H."/>
            <person name="Cheng J.X."/>
            <person name="Dai P.F."/>
            <person name="Guo W.B."/>
            <person name="Han X.H."/>
            <person name="Huang E.J."/>
            <person name="Li L.F."/>
            <person name="Wei W."/>
            <person name="Gao Y.C."/>
            <person name="Liu J.Z."/>
            <person name="Shao H.Z."/>
            <person name="Wang X."/>
            <person name="Wang C.C."/>
            <person name="Yang T.C."/>
            <person name="Huo Q.B."/>
            <person name="Li W."/>
            <person name="Chen H.Y."/>
            <person name="Chen S.E."/>
            <person name="Zhou L.G."/>
            <person name="Ni X.B."/>
            <person name="Tian J.H."/>
            <person name="Sheng Y."/>
            <person name="Liu T."/>
            <person name="Pan Y.S."/>
            <person name="Xia L.Y."/>
            <person name="Li J."/>
            <person name="Zhao F."/>
            <person name="Cao W.C."/>
        </authorList>
    </citation>
    <scope>NUCLEOTIDE SEQUENCE [LARGE SCALE GENOMIC DNA]</scope>
    <source>
        <strain evidence="1">Iper-2018</strain>
    </source>
</reference>
<keyword evidence="2" id="KW-1185">Reference proteome</keyword>
<organism evidence="1 2">
    <name type="scientific">Ixodes persulcatus</name>
    <name type="common">Taiga tick</name>
    <dbReference type="NCBI Taxonomy" id="34615"/>
    <lineage>
        <taxon>Eukaryota</taxon>
        <taxon>Metazoa</taxon>
        <taxon>Ecdysozoa</taxon>
        <taxon>Arthropoda</taxon>
        <taxon>Chelicerata</taxon>
        <taxon>Arachnida</taxon>
        <taxon>Acari</taxon>
        <taxon>Parasitiformes</taxon>
        <taxon>Ixodida</taxon>
        <taxon>Ixodoidea</taxon>
        <taxon>Ixodidae</taxon>
        <taxon>Ixodinae</taxon>
        <taxon>Ixodes</taxon>
    </lineage>
</organism>
<comment type="caution">
    <text evidence="1">The sequence shown here is derived from an EMBL/GenBank/DDBJ whole genome shotgun (WGS) entry which is preliminary data.</text>
</comment>
<evidence type="ECO:0000313" key="2">
    <source>
        <dbReference type="Proteomes" id="UP000805193"/>
    </source>
</evidence>
<gene>
    <name evidence="1" type="ORF">HPB47_019751</name>
</gene>
<dbReference type="EMBL" id="JABSTQ010009043">
    <property type="protein sequence ID" value="KAG0433616.1"/>
    <property type="molecule type" value="Genomic_DNA"/>
</dbReference>
<name>A0AC60QKU7_IXOPE</name>
<evidence type="ECO:0000313" key="1">
    <source>
        <dbReference type="EMBL" id="KAG0433616.1"/>
    </source>
</evidence>
<sequence>CQFRVISKVQKECLFGKDRHKTQEERAASMTFKGTKTKLQKTKKKGCVASMQLKVIEAFPDFKVGEAEGTSKHQLKRLKTAQLARLTEALSSGQALETHKMIFLTMSRKSCHTGHDFSVFTNFGQTVDASVSQRIRDLVREGITSVPEAWVQCKCRKHGVTFVLLWRPLFEYSQPGLHSVLRVELVYPAHDSPT</sequence>
<feature type="non-terminal residue" evidence="1">
    <location>
        <position position="1"/>
    </location>
</feature>
<protein>
    <submittedName>
        <fullName evidence="1">Uncharacterized protein</fullName>
    </submittedName>
</protein>
<dbReference type="Proteomes" id="UP000805193">
    <property type="component" value="Unassembled WGS sequence"/>
</dbReference>